<feature type="compositionally biased region" description="Low complexity" evidence="1">
    <location>
        <begin position="319"/>
        <end position="331"/>
    </location>
</feature>
<dbReference type="SMART" id="SM00257">
    <property type="entry name" value="LysM"/>
    <property type="match status" value="1"/>
</dbReference>
<proteinExistence type="predicted"/>
<dbReference type="CDD" id="cd00118">
    <property type="entry name" value="LysM"/>
    <property type="match status" value="1"/>
</dbReference>
<keyword evidence="2" id="KW-1133">Transmembrane helix</keyword>
<dbReference type="PANTHER" id="PTHR34700">
    <property type="entry name" value="POTASSIUM BINDING PROTEIN KBP"/>
    <property type="match status" value="1"/>
</dbReference>
<sequence>MNREMLINDQYQVEEVLHQDAFQRIYLAQDLFSESKTPVYVTAFRDLEAGEPVMEAFQHFDREMKQFFDDFFLVEDVFYTVSKQCPGKPFPSFVTNTILNPYEKGQIVSNYLNKLLVMEPLPLVVRYVLSSFGNISVVDRKIVCLNNILFFSPEDLSASWPSYLQRIGDFLLCVYGNSLYARLDEVQEGSHPEVAGIIHRCYLGEYPDIQAVQKDFNPIFFKTRLSQDHRPPSPIEPRSTRTRTASNNEEGDILMMPDHPDAPERPFLLTRERRVGRRSKRARRRQTLLVTLAALLLLFLGIMGINRILNREPADEVAETPPVMETPEVPASDPSDQEIPGGDESEEPGETPGTEDPGEDSPNNETSPPATPPPASTEPHTSYTVQSGDTLYAISLRFYGDGSRYPEIMSYNNITDASSLRAGQVLRIPNN</sequence>
<keyword evidence="2" id="KW-0812">Transmembrane</keyword>
<evidence type="ECO:0000313" key="4">
    <source>
        <dbReference type="EMBL" id="MEN1761662.1"/>
    </source>
</evidence>
<feature type="transmembrane region" description="Helical" evidence="2">
    <location>
        <begin position="287"/>
        <end position="305"/>
    </location>
</feature>
<dbReference type="InterPro" id="IPR052196">
    <property type="entry name" value="Bact_Kbp"/>
</dbReference>
<reference evidence="4 5" key="1">
    <citation type="submission" date="2024-04" db="EMBL/GenBank/DDBJ databases">
        <title>Genome sequencing and metabolic network reconstruction of aminoacids and betaine degradation by Anoxynatronum sibiricum.</title>
        <authorList>
            <person name="Detkova E.N."/>
            <person name="Boltjanskaja Y.V."/>
            <person name="Mardanov A.V."/>
            <person name="Kevbrin V."/>
        </authorList>
    </citation>
    <scope>NUCLEOTIDE SEQUENCE [LARGE SCALE GENOMIC DNA]</scope>
    <source>
        <strain evidence="4 5">Z-7981</strain>
    </source>
</reference>
<protein>
    <submittedName>
        <fullName evidence="4">LysM peptidoglycan-binding domain-containing protein</fullName>
    </submittedName>
</protein>
<keyword evidence="5" id="KW-1185">Reference proteome</keyword>
<feature type="region of interest" description="Disordered" evidence="1">
    <location>
        <begin position="316"/>
        <end position="386"/>
    </location>
</feature>
<dbReference type="Gene3D" id="3.10.350.10">
    <property type="entry name" value="LysM domain"/>
    <property type="match status" value="1"/>
</dbReference>
<dbReference type="EMBL" id="JBCITM010000019">
    <property type="protein sequence ID" value="MEN1761662.1"/>
    <property type="molecule type" value="Genomic_DNA"/>
</dbReference>
<dbReference type="SUPFAM" id="SSF54106">
    <property type="entry name" value="LysM domain"/>
    <property type="match status" value="1"/>
</dbReference>
<accession>A0ABU9VWY0</accession>
<evidence type="ECO:0000313" key="5">
    <source>
        <dbReference type="Proteomes" id="UP001407405"/>
    </source>
</evidence>
<feature type="compositionally biased region" description="Low complexity" evidence="1">
    <location>
        <begin position="350"/>
        <end position="368"/>
    </location>
</feature>
<dbReference type="InterPro" id="IPR018392">
    <property type="entry name" value="LysM"/>
</dbReference>
<evidence type="ECO:0000256" key="2">
    <source>
        <dbReference type="SAM" id="Phobius"/>
    </source>
</evidence>
<dbReference type="InterPro" id="IPR036779">
    <property type="entry name" value="LysM_dom_sf"/>
</dbReference>
<evidence type="ECO:0000256" key="1">
    <source>
        <dbReference type="SAM" id="MobiDB-lite"/>
    </source>
</evidence>
<dbReference type="PROSITE" id="PS51782">
    <property type="entry name" value="LYSM"/>
    <property type="match status" value="1"/>
</dbReference>
<feature type="domain" description="LysM" evidence="3">
    <location>
        <begin position="381"/>
        <end position="428"/>
    </location>
</feature>
<dbReference type="RefSeq" id="WP_343186947.1">
    <property type="nucleotide sequence ID" value="NZ_JBCITM010000019.1"/>
</dbReference>
<dbReference type="Pfam" id="PF01476">
    <property type="entry name" value="LysM"/>
    <property type="match status" value="1"/>
</dbReference>
<name>A0ABU9VWY0_9CLOT</name>
<organism evidence="4 5">
    <name type="scientific">Anoxynatronum sibiricum</name>
    <dbReference type="NCBI Taxonomy" id="210623"/>
    <lineage>
        <taxon>Bacteria</taxon>
        <taxon>Bacillati</taxon>
        <taxon>Bacillota</taxon>
        <taxon>Clostridia</taxon>
        <taxon>Eubacteriales</taxon>
        <taxon>Clostridiaceae</taxon>
        <taxon>Anoxynatronum</taxon>
    </lineage>
</organism>
<feature type="region of interest" description="Disordered" evidence="1">
    <location>
        <begin position="226"/>
        <end position="265"/>
    </location>
</feature>
<comment type="caution">
    <text evidence="4">The sequence shown here is derived from an EMBL/GenBank/DDBJ whole genome shotgun (WGS) entry which is preliminary data.</text>
</comment>
<evidence type="ECO:0000259" key="3">
    <source>
        <dbReference type="PROSITE" id="PS51782"/>
    </source>
</evidence>
<dbReference type="Proteomes" id="UP001407405">
    <property type="component" value="Unassembled WGS sequence"/>
</dbReference>
<dbReference type="PANTHER" id="PTHR34700:SF4">
    <property type="entry name" value="PHAGE-LIKE ELEMENT PBSX PROTEIN XKDP"/>
    <property type="match status" value="1"/>
</dbReference>
<gene>
    <name evidence="4" type="ORF">AAIG11_14335</name>
</gene>
<keyword evidence="2" id="KW-0472">Membrane</keyword>